<dbReference type="AlphaFoldDB" id="A0A0E9QY62"/>
<proteinExistence type="predicted"/>
<sequence length="22" mass="2572">MFSTGSPGLFPMSRFNNQQRIR</sequence>
<accession>A0A0E9QY62</accession>
<protein>
    <submittedName>
        <fullName evidence="2">Uncharacterized protein</fullName>
    </submittedName>
</protein>
<reference evidence="2" key="1">
    <citation type="submission" date="2014-11" db="EMBL/GenBank/DDBJ databases">
        <authorList>
            <person name="Amaro Gonzalez C."/>
        </authorList>
    </citation>
    <scope>NUCLEOTIDE SEQUENCE</scope>
</reference>
<name>A0A0E9QY62_ANGAN</name>
<evidence type="ECO:0000256" key="1">
    <source>
        <dbReference type="SAM" id="MobiDB-lite"/>
    </source>
</evidence>
<reference evidence="2" key="2">
    <citation type="journal article" date="2015" name="Fish Shellfish Immunol.">
        <title>Early steps in the European eel (Anguilla anguilla)-Vibrio vulnificus interaction in the gills: Role of the RtxA13 toxin.</title>
        <authorList>
            <person name="Callol A."/>
            <person name="Pajuelo D."/>
            <person name="Ebbesson L."/>
            <person name="Teles M."/>
            <person name="MacKenzie S."/>
            <person name="Amaro C."/>
        </authorList>
    </citation>
    <scope>NUCLEOTIDE SEQUENCE</scope>
</reference>
<feature type="region of interest" description="Disordered" evidence="1">
    <location>
        <begin position="1"/>
        <end position="22"/>
    </location>
</feature>
<dbReference type="EMBL" id="GBXM01087170">
    <property type="protein sequence ID" value="JAH21407.1"/>
    <property type="molecule type" value="Transcribed_RNA"/>
</dbReference>
<organism evidence="2">
    <name type="scientific">Anguilla anguilla</name>
    <name type="common">European freshwater eel</name>
    <name type="synonym">Muraena anguilla</name>
    <dbReference type="NCBI Taxonomy" id="7936"/>
    <lineage>
        <taxon>Eukaryota</taxon>
        <taxon>Metazoa</taxon>
        <taxon>Chordata</taxon>
        <taxon>Craniata</taxon>
        <taxon>Vertebrata</taxon>
        <taxon>Euteleostomi</taxon>
        <taxon>Actinopterygii</taxon>
        <taxon>Neopterygii</taxon>
        <taxon>Teleostei</taxon>
        <taxon>Anguilliformes</taxon>
        <taxon>Anguillidae</taxon>
        <taxon>Anguilla</taxon>
    </lineage>
</organism>
<evidence type="ECO:0000313" key="2">
    <source>
        <dbReference type="EMBL" id="JAH21407.1"/>
    </source>
</evidence>